<dbReference type="RefSeq" id="WP_263952989.1">
    <property type="nucleotide sequence ID" value="NZ_JAOYFC010000001.1"/>
</dbReference>
<evidence type="ECO:0000256" key="1">
    <source>
        <dbReference type="SAM" id="SignalP"/>
    </source>
</evidence>
<gene>
    <name evidence="2" type="ORF">OH136_06325</name>
</gene>
<feature type="signal peptide" evidence="1">
    <location>
        <begin position="1"/>
        <end position="32"/>
    </location>
</feature>
<protein>
    <recommendedName>
        <fullName evidence="4">DUF3108 domain-containing protein</fullName>
    </recommendedName>
</protein>
<sequence>MNNGMEPMPKRSSLRGPLLAALLAVCSTSTTANTTRSAQPTPLPSERFPCAAFTNDATYIDFSIRMELEDKTVPLSIPIQFFEDFWDRRSGYETQAQLFRVEIGSFEPVSRKETSVRTRKGVRNWFRFLIKDHIPLEDIAHMHMKLSGPFEFGQQLTGEYKRLPAKYGLKELDFPDKQPEYRRPENVFVDENSETGIAAVIKCFAPGSFKFPGCQLYFRAAALDVSVNFRRTELPNWQKFQADITQFLTCATSSGA</sequence>
<evidence type="ECO:0000313" key="3">
    <source>
        <dbReference type="Proteomes" id="UP001208041"/>
    </source>
</evidence>
<feature type="chain" id="PRO_5041964715" description="DUF3108 domain-containing protein" evidence="1">
    <location>
        <begin position="33"/>
        <end position="256"/>
    </location>
</feature>
<keyword evidence="1" id="KW-0732">Signal</keyword>
<reference evidence="2" key="1">
    <citation type="submission" date="2022-10" db="EMBL/GenBank/DDBJ databases">
        <authorList>
            <person name="Yue Y."/>
        </authorList>
    </citation>
    <scope>NUCLEOTIDE SEQUENCE</scope>
    <source>
        <strain evidence="2">Z654</strain>
    </source>
</reference>
<evidence type="ECO:0008006" key="4">
    <source>
        <dbReference type="Google" id="ProtNLM"/>
    </source>
</evidence>
<dbReference type="Proteomes" id="UP001208041">
    <property type="component" value="Unassembled WGS sequence"/>
</dbReference>
<evidence type="ECO:0000313" key="2">
    <source>
        <dbReference type="EMBL" id="MCV6824170.1"/>
    </source>
</evidence>
<keyword evidence="3" id="KW-1185">Reference proteome</keyword>
<comment type="caution">
    <text evidence="2">The sequence shown here is derived from an EMBL/GenBank/DDBJ whole genome shotgun (WGS) entry which is preliminary data.</text>
</comment>
<accession>A0AAE3IXY2</accession>
<name>A0AAE3IXY2_9RHOB</name>
<dbReference type="AlphaFoldDB" id="A0AAE3IXY2"/>
<organism evidence="2 3">
    <name type="scientific">Halocynthiibacter halioticoli</name>
    <dbReference type="NCBI Taxonomy" id="2986804"/>
    <lineage>
        <taxon>Bacteria</taxon>
        <taxon>Pseudomonadati</taxon>
        <taxon>Pseudomonadota</taxon>
        <taxon>Alphaproteobacteria</taxon>
        <taxon>Rhodobacterales</taxon>
        <taxon>Paracoccaceae</taxon>
        <taxon>Halocynthiibacter</taxon>
    </lineage>
</organism>
<proteinExistence type="predicted"/>
<dbReference type="EMBL" id="JAOYFC010000001">
    <property type="protein sequence ID" value="MCV6824170.1"/>
    <property type="molecule type" value="Genomic_DNA"/>
</dbReference>